<keyword evidence="3" id="KW-0443">Lipid metabolism</keyword>
<keyword evidence="3" id="KW-0442">Lipid degradation</keyword>
<reference evidence="6" key="1">
    <citation type="journal article" date="2013" name="Science">
        <title>The Amborella genome and the evolution of flowering plants.</title>
        <authorList>
            <consortium name="Amborella Genome Project"/>
        </authorList>
    </citation>
    <scope>NUCLEOTIDE SEQUENCE [LARGE SCALE GENOMIC DNA]</scope>
</reference>
<evidence type="ECO:0000313" key="5">
    <source>
        <dbReference type="EMBL" id="ERM97288.1"/>
    </source>
</evidence>
<keyword evidence="6" id="KW-1185">Reference proteome</keyword>
<name>W1NNL5_AMBTC</name>
<evidence type="ECO:0000256" key="2">
    <source>
        <dbReference type="ARBA" id="ARBA00022801"/>
    </source>
</evidence>
<evidence type="ECO:0000313" key="6">
    <source>
        <dbReference type="Proteomes" id="UP000017836"/>
    </source>
</evidence>
<keyword evidence="2" id="KW-0378">Hydrolase</keyword>
<evidence type="ECO:0000256" key="4">
    <source>
        <dbReference type="SAM" id="SignalP"/>
    </source>
</evidence>
<evidence type="ECO:0000256" key="3">
    <source>
        <dbReference type="ARBA" id="ARBA00022963"/>
    </source>
</evidence>
<dbReference type="Pfam" id="PF00657">
    <property type="entry name" value="Lipase_GDSL"/>
    <property type="match status" value="1"/>
</dbReference>
<dbReference type="InterPro" id="IPR051058">
    <property type="entry name" value="GDSL_Est/Lipase"/>
</dbReference>
<gene>
    <name evidence="5" type="ORF">AMTR_s00119p00137530</name>
</gene>
<evidence type="ECO:0008006" key="7">
    <source>
        <dbReference type="Google" id="ProtNLM"/>
    </source>
</evidence>
<sequence>MGNLLRRWFGGVRVVLILLIAFESMGRSNGHLPVSGLFILGDSSVNCGNNLFFPSLPFSLVDTSFLLLCNTTLVPDLLAKKLALRPVPPFSGQSENVGRAMQGLNFGVPSATILTSGDLDYVSLKQQIRYALNTLQNFDLALGRRRARRLISSSIFYLSMGAHDYTDLYYPDIYVAGSRHPEFAHILVGEVTRAMKDLYHANVRKIIVAGIGPLGCAPRFLSESDPDSINSTNGGIKCEDQLNDMIQEYNTALSLALKNLSSELPHLRITFCDVYKGLMKMISNPQPYGFKIVNKACCGVENYGGWDECGAKEPMCEDPSTHVWWDGYNPSEGANHLLADWVWSGGPLGICSPMKFQQLAATSSLMIVQQPEDWQDP</sequence>
<dbReference type="HOGENOM" id="CLU_015101_6_0_1"/>
<dbReference type="InterPro" id="IPR001087">
    <property type="entry name" value="GDSL"/>
</dbReference>
<comment type="similarity">
    <text evidence="1">Belongs to the 'GDSL' lipolytic enzyme family.</text>
</comment>
<dbReference type="PANTHER" id="PTHR45648">
    <property type="entry name" value="GDSL LIPASE/ACYLHYDROLASE FAMILY PROTEIN (AFU_ORTHOLOGUE AFUA_4G14700)"/>
    <property type="match status" value="1"/>
</dbReference>
<proteinExistence type="inferred from homology"/>
<dbReference type="eggNOG" id="ENOG502QTXJ">
    <property type="taxonomic scope" value="Eukaryota"/>
</dbReference>
<dbReference type="Gene3D" id="3.40.50.1110">
    <property type="entry name" value="SGNH hydrolase"/>
    <property type="match status" value="1"/>
</dbReference>
<dbReference type="Gramene" id="ERM97288">
    <property type="protein sequence ID" value="ERM97288"/>
    <property type="gene ID" value="AMTR_s00119p00137530"/>
</dbReference>
<keyword evidence="4" id="KW-0732">Signal</keyword>
<dbReference type="AlphaFoldDB" id="W1NNL5"/>
<accession>W1NNL5</accession>
<evidence type="ECO:0000256" key="1">
    <source>
        <dbReference type="ARBA" id="ARBA00008668"/>
    </source>
</evidence>
<dbReference type="OrthoDB" id="1600564at2759"/>
<organism evidence="5 6">
    <name type="scientific">Amborella trichopoda</name>
    <dbReference type="NCBI Taxonomy" id="13333"/>
    <lineage>
        <taxon>Eukaryota</taxon>
        <taxon>Viridiplantae</taxon>
        <taxon>Streptophyta</taxon>
        <taxon>Embryophyta</taxon>
        <taxon>Tracheophyta</taxon>
        <taxon>Spermatophyta</taxon>
        <taxon>Magnoliopsida</taxon>
        <taxon>Amborellales</taxon>
        <taxon>Amborellaceae</taxon>
        <taxon>Amborella</taxon>
    </lineage>
</organism>
<dbReference type="OMA" id="SHVWWDL"/>
<dbReference type="EMBL" id="KI396540">
    <property type="protein sequence ID" value="ERM97288.1"/>
    <property type="molecule type" value="Genomic_DNA"/>
</dbReference>
<protein>
    <recommendedName>
        <fullName evidence="7">SGNH hydrolase-type esterase domain-containing protein</fullName>
    </recommendedName>
</protein>
<dbReference type="InterPro" id="IPR036514">
    <property type="entry name" value="SGNH_hydro_sf"/>
</dbReference>
<dbReference type="GO" id="GO:0016042">
    <property type="term" value="P:lipid catabolic process"/>
    <property type="evidence" value="ECO:0007669"/>
    <property type="project" value="UniProtKB-KW"/>
</dbReference>
<feature type="chain" id="PRO_5004806745" description="SGNH hydrolase-type esterase domain-containing protein" evidence="4">
    <location>
        <begin position="31"/>
        <end position="377"/>
    </location>
</feature>
<dbReference type="GO" id="GO:0016788">
    <property type="term" value="F:hydrolase activity, acting on ester bonds"/>
    <property type="evidence" value="ECO:0007669"/>
    <property type="project" value="InterPro"/>
</dbReference>
<dbReference type="STRING" id="13333.W1NNL5"/>
<feature type="signal peptide" evidence="4">
    <location>
        <begin position="1"/>
        <end position="30"/>
    </location>
</feature>
<dbReference type="Proteomes" id="UP000017836">
    <property type="component" value="Unassembled WGS sequence"/>
</dbReference>
<dbReference type="PANTHER" id="PTHR45648:SF7">
    <property type="entry name" value="OS12G0126100 PROTEIN"/>
    <property type="match status" value="1"/>
</dbReference>